<comment type="similarity">
    <text evidence="12">Belongs to the cytochrome b561 family.</text>
</comment>
<keyword evidence="4" id="KW-1003">Cell membrane</keyword>
<comment type="caution">
    <text evidence="15">The sequence shown here is derived from an EMBL/GenBank/DDBJ whole genome shotgun (WGS) entry which is preliminary data.</text>
</comment>
<protein>
    <submittedName>
        <fullName evidence="15">Putative cytochrome b-561 transmembrane protein</fullName>
    </submittedName>
</protein>
<dbReference type="InterPro" id="IPR052168">
    <property type="entry name" value="Cytochrome_b561_oxidase"/>
</dbReference>
<dbReference type="SUPFAM" id="SSF81342">
    <property type="entry name" value="Transmembrane di-heme cytochromes"/>
    <property type="match status" value="1"/>
</dbReference>
<reference evidence="15 16" key="1">
    <citation type="journal article" date="2010" name="J. Bacteriol.">
        <title>Genome sequences of Pelagibaca bermudensis HTCC2601T and Maritimibacter alkaliphilus HTCC2654T, the type strains of two marine Roseobacter genera.</title>
        <authorList>
            <person name="Thrash J.C."/>
            <person name="Cho J.C."/>
            <person name="Ferriera S."/>
            <person name="Johnson J."/>
            <person name="Vergin K.L."/>
            <person name="Giovannoni S.J."/>
        </authorList>
    </citation>
    <scope>NUCLEOTIDE SEQUENCE [LARGE SCALE GENOMIC DNA]</scope>
    <source>
        <strain evidence="15 16">HTCC2654</strain>
    </source>
</reference>
<dbReference type="GO" id="GO:0046872">
    <property type="term" value="F:metal ion binding"/>
    <property type="evidence" value="ECO:0007669"/>
    <property type="project" value="UniProtKB-KW"/>
</dbReference>
<sequence>MIGNDPDRFGLLTRLIHWITALLVIGMLGFGTYIARMQVDMSNFHLFGWHKTIGIGLLALIVLRILWHRLSPPPQPMATVPGWQRRFAKGAHMALYGLLLAVPLTGWIASAATGIDVVIFGTVTLPRIAPVSQAWETGFFAAHGALTKLLAAVVLLHIAGALHRSDGTLRRMVSGKTGPNEKRPLD</sequence>
<evidence type="ECO:0000256" key="5">
    <source>
        <dbReference type="ARBA" id="ARBA00022617"/>
    </source>
</evidence>
<evidence type="ECO:0000256" key="4">
    <source>
        <dbReference type="ARBA" id="ARBA00022475"/>
    </source>
</evidence>
<feature type="transmembrane region" description="Helical" evidence="13">
    <location>
        <begin position="140"/>
        <end position="162"/>
    </location>
</feature>
<dbReference type="HOGENOM" id="CLU_095321_4_1_5"/>
<feature type="transmembrane region" description="Helical" evidence="13">
    <location>
        <begin position="94"/>
        <end position="120"/>
    </location>
</feature>
<dbReference type="Proteomes" id="UP000002931">
    <property type="component" value="Unassembled WGS sequence"/>
</dbReference>
<dbReference type="PANTHER" id="PTHR30529">
    <property type="entry name" value="CYTOCHROME B561"/>
    <property type="match status" value="1"/>
</dbReference>
<dbReference type="Pfam" id="PF01292">
    <property type="entry name" value="Ni_hydr_CYTB"/>
    <property type="match status" value="1"/>
</dbReference>
<gene>
    <name evidence="15" type="ORF">RB2654_12284</name>
</gene>
<evidence type="ECO:0000259" key="14">
    <source>
        <dbReference type="Pfam" id="PF01292"/>
    </source>
</evidence>
<accession>A3VCI2</accession>
<evidence type="ECO:0000313" key="16">
    <source>
        <dbReference type="Proteomes" id="UP000002931"/>
    </source>
</evidence>
<dbReference type="InterPro" id="IPR011577">
    <property type="entry name" value="Cyt_b561_bac/Ni-Hgenase"/>
</dbReference>
<evidence type="ECO:0000256" key="8">
    <source>
        <dbReference type="ARBA" id="ARBA00022982"/>
    </source>
</evidence>
<keyword evidence="7" id="KW-0479">Metal-binding</keyword>
<feature type="transmembrane region" description="Helical" evidence="13">
    <location>
        <begin position="47"/>
        <end position="67"/>
    </location>
</feature>
<organism evidence="15 16">
    <name type="scientific">Maritimibacter alkaliphilus HTCC2654</name>
    <dbReference type="NCBI Taxonomy" id="314271"/>
    <lineage>
        <taxon>Bacteria</taxon>
        <taxon>Pseudomonadati</taxon>
        <taxon>Pseudomonadota</taxon>
        <taxon>Alphaproteobacteria</taxon>
        <taxon>Rhodobacterales</taxon>
        <taxon>Roseobacteraceae</taxon>
        <taxon>Maritimibacter</taxon>
    </lineage>
</organism>
<comment type="cofactor">
    <cofactor evidence="1">
        <name>heme b</name>
        <dbReference type="ChEBI" id="CHEBI:60344"/>
    </cofactor>
</comment>
<feature type="domain" description="Cytochrome b561 bacterial/Ni-hydrogenase" evidence="14">
    <location>
        <begin position="8"/>
        <end position="175"/>
    </location>
</feature>
<evidence type="ECO:0000256" key="7">
    <source>
        <dbReference type="ARBA" id="ARBA00022723"/>
    </source>
</evidence>
<keyword evidence="6 13" id="KW-0812">Transmembrane</keyword>
<dbReference type="InterPro" id="IPR016174">
    <property type="entry name" value="Di-haem_cyt_TM"/>
</dbReference>
<evidence type="ECO:0000256" key="3">
    <source>
        <dbReference type="ARBA" id="ARBA00022448"/>
    </source>
</evidence>
<dbReference type="STRING" id="314271.RB2654_12284"/>
<dbReference type="EMBL" id="AAMT01000003">
    <property type="protein sequence ID" value="EAQ13848.1"/>
    <property type="molecule type" value="Genomic_DNA"/>
</dbReference>
<evidence type="ECO:0000256" key="13">
    <source>
        <dbReference type="SAM" id="Phobius"/>
    </source>
</evidence>
<evidence type="ECO:0000256" key="11">
    <source>
        <dbReference type="ARBA" id="ARBA00023136"/>
    </source>
</evidence>
<keyword evidence="8" id="KW-0249">Electron transport</keyword>
<keyword evidence="9 13" id="KW-1133">Transmembrane helix</keyword>
<dbReference type="eggNOG" id="COG3038">
    <property type="taxonomic scope" value="Bacteria"/>
</dbReference>
<dbReference type="Gene3D" id="1.20.950.20">
    <property type="entry name" value="Transmembrane di-heme cytochromes, Chain C"/>
    <property type="match status" value="1"/>
</dbReference>
<dbReference type="GO" id="GO:0022904">
    <property type="term" value="P:respiratory electron transport chain"/>
    <property type="evidence" value="ECO:0007669"/>
    <property type="project" value="InterPro"/>
</dbReference>
<dbReference type="GO" id="GO:0005886">
    <property type="term" value="C:plasma membrane"/>
    <property type="evidence" value="ECO:0007669"/>
    <property type="project" value="UniProtKB-SubCell"/>
</dbReference>
<name>A3VCI2_9RHOB</name>
<keyword evidence="3" id="KW-0813">Transport</keyword>
<dbReference type="GO" id="GO:0009055">
    <property type="term" value="F:electron transfer activity"/>
    <property type="evidence" value="ECO:0007669"/>
    <property type="project" value="InterPro"/>
</dbReference>
<evidence type="ECO:0000256" key="9">
    <source>
        <dbReference type="ARBA" id="ARBA00022989"/>
    </source>
</evidence>
<dbReference type="GO" id="GO:0020037">
    <property type="term" value="F:heme binding"/>
    <property type="evidence" value="ECO:0007669"/>
    <property type="project" value="TreeGrafter"/>
</dbReference>
<evidence type="ECO:0000313" key="15">
    <source>
        <dbReference type="EMBL" id="EAQ13848.1"/>
    </source>
</evidence>
<proteinExistence type="inferred from homology"/>
<evidence type="ECO:0000256" key="10">
    <source>
        <dbReference type="ARBA" id="ARBA00023004"/>
    </source>
</evidence>
<evidence type="ECO:0000256" key="6">
    <source>
        <dbReference type="ARBA" id="ARBA00022692"/>
    </source>
</evidence>
<dbReference type="RefSeq" id="WP_008331997.1">
    <property type="nucleotide sequence ID" value="NZ_CH902578.1"/>
</dbReference>
<keyword evidence="10" id="KW-0408">Iron</keyword>
<dbReference type="PANTHER" id="PTHR30529:SF1">
    <property type="entry name" value="CYTOCHROME B561 HOMOLOG 2"/>
    <property type="match status" value="1"/>
</dbReference>
<evidence type="ECO:0000256" key="12">
    <source>
        <dbReference type="ARBA" id="ARBA00037975"/>
    </source>
</evidence>
<keyword evidence="16" id="KW-1185">Reference proteome</keyword>
<evidence type="ECO:0000256" key="1">
    <source>
        <dbReference type="ARBA" id="ARBA00001970"/>
    </source>
</evidence>
<comment type="subcellular location">
    <subcellularLocation>
        <location evidence="2">Cell membrane</location>
        <topology evidence="2">Multi-pass membrane protein</topology>
    </subcellularLocation>
</comment>
<keyword evidence="5" id="KW-0349">Heme</keyword>
<evidence type="ECO:0000256" key="2">
    <source>
        <dbReference type="ARBA" id="ARBA00004651"/>
    </source>
</evidence>
<feature type="transmembrane region" description="Helical" evidence="13">
    <location>
        <begin position="12"/>
        <end position="35"/>
    </location>
</feature>
<dbReference type="OrthoDB" id="1247465at2"/>
<dbReference type="AlphaFoldDB" id="A3VCI2"/>
<keyword evidence="11 13" id="KW-0472">Membrane</keyword>